<dbReference type="AlphaFoldDB" id="A0A495XVF5"/>
<dbReference type="Gene3D" id="1.10.3720.10">
    <property type="entry name" value="MetI-like"/>
    <property type="match status" value="1"/>
</dbReference>
<evidence type="ECO:0000256" key="8">
    <source>
        <dbReference type="ARBA" id="ARBA00022989"/>
    </source>
</evidence>
<dbReference type="GO" id="GO:0035435">
    <property type="term" value="P:phosphate ion transmembrane transport"/>
    <property type="evidence" value="ECO:0007669"/>
    <property type="project" value="InterPro"/>
</dbReference>
<dbReference type="EMBL" id="RBXT01000001">
    <property type="protein sequence ID" value="RKT76784.1"/>
    <property type="molecule type" value="Genomic_DNA"/>
</dbReference>
<evidence type="ECO:0000313" key="14">
    <source>
        <dbReference type="Proteomes" id="UP000278440"/>
    </source>
</evidence>
<keyword evidence="7 10" id="KW-0812">Transmembrane</keyword>
<organism evidence="13 14">
    <name type="scientific">Terracoccus luteus</name>
    <dbReference type="NCBI Taxonomy" id="53356"/>
    <lineage>
        <taxon>Bacteria</taxon>
        <taxon>Bacillati</taxon>
        <taxon>Actinomycetota</taxon>
        <taxon>Actinomycetes</taxon>
        <taxon>Micrococcales</taxon>
        <taxon>Intrasporangiaceae</taxon>
        <taxon>Terracoccus</taxon>
    </lineage>
</organism>
<dbReference type="CDD" id="cd06261">
    <property type="entry name" value="TM_PBP2"/>
    <property type="match status" value="1"/>
</dbReference>
<feature type="transmembrane region" description="Helical" evidence="10">
    <location>
        <begin position="135"/>
        <end position="156"/>
    </location>
</feature>
<keyword evidence="14" id="KW-1185">Reference proteome</keyword>
<comment type="subcellular location">
    <subcellularLocation>
        <location evidence="2 10">Cell membrane</location>
        <topology evidence="2 10">Multi-pass membrane protein</topology>
    </subcellularLocation>
</comment>
<dbReference type="GO" id="GO:0005315">
    <property type="term" value="F:phosphate transmembrane transporter activity"/>
    <property type="evidence" value="ECO:0007669"/>
    <property type="project" value="InterPro"/>
</dbReference>
<evidence type="ECO:0000256" key="4">
    <source>
        <dbReference type="ARBA" id="ARBA00022448"/>
    </source>
</evidence>
<protein>
    <recommendedName>
        <fullName evidence="10">Phosphate transport system permease protein PstA</fullName>
    </recommendedName>
</protein>
<keyword evidence="6" id="KW-0592">Phosphate transport</keyword>
<dbReference type="NCBIfam" id="TIGR00974">
    <property type="entry name" value="3a0107s02c"/>
    <property type="match status" value="1"/>
</dbReference>
<keyword evidence="9 10" id="KW-0472">Membrane</keyword>
<feature type="transmembrane region" description="Helical" evidence="10">
    <location>
        <begin position="77"/>
        <end position="98"/>
    </location>
</feature>
<reference evidence="13 14" key="1">
    <citation type="submission" date="2018-10" db="EMBL/GenBank/DDBJ databases">
        <title>Sequencing the genomes of 1000 actinobacteria strains.</title>
        <authorList>
            <person name="Klenk H.-P."/>
        </authorList>
    </citation>
    <scope>NUCLEOTIDE SEQUENCE [LARGE SCALE GENOMIC DNA]</scope>
    <source>
        <strain evidence="13 14">DSM 44267</strain>
    </source>
</reference>
<evidence type="ECO:0000256" key="9">
    <source>
        <dbReference type="ARBA" id="ARBA00023136"/>
    </source>
</evidence>
<dbReference type="InterPro" id="IPR005672">
    <property type="entry name" value="Phosphate_PstA"/>
</dbReference>
<evidence type="ECO:0000256" key="10">
    <source>
        <dbReference type="RuleBase" id="RU363043"/>
    </source>
</evidence>
<proteinExistence type="inferred from homology"/>
<feature type="domain" description="ABC transmembrane type-1" evidence="12">
    <location>
        <begin position="131"/>
        <end position="336"/>
    </location>
</feature>
<evidence type="ECO:0000256" key="5">
    <source>
        <dbReference type="ARBA" id="ARBA00022475"/>
    </source>
</evidence>
<dbReference type="Pfam" id="PF00528">
    <property type="entry name" value="BPD_transp_1"/>
    <property type="match status" value="1"/>
</dbReference>
<evidence type="ECO:0000256" key="1">
    <source>
        <dbReference type="ARBA" id="ARBA00003510"/>
    </source>
</evidence>
<feature type="transmembrane region" description="Helical" evidence="10">
    <location>
        <begin position="318"/>
        <end position="340"/>
    </location>
</feature>
<dbReference type="SUPFAM" id="SSF161098">
    <property type="entry name" value="MetI-like"/>
    <property type="match status" value="1"/>
</dbReference>
<feature type="transmembrane region" description="Helical" evidence="10">
    <location>
        <begin position="249"/>
        <end position="270"/>
    </location>
</feature>
<gene>
    <name evidence="13" type="ORF">DFJ68_0184</name>
</gene>
<keyword evidence="4" id="KW-0813">Transport</keyword>
<dbReference type="InterPro" id="IPR051408">
    <property type="entry name" value="Phosphate_transprt_permease"/>
</dbReference>
<keyword evidence="5 10" id="KW-1003">Cell membrane</keyword>
<feature type="region of interest" description="Disordered" evidence="11">
    <location>
        <begin position="1"/>
        <end position="60"/>
    </location>
</feature>
<feature type="transmembrane region" description="Helical" evidence="10">
    <location>
        <begin position="168"/>
        <end position="191"/>
    </location>
</feature>
<sequence>MSTTTRESRDGRDSRGPAGRGATGATGATTGGRDIAAGSGTPQDGATPPGGRPAGDAVSEMNNPHRARAVKDVVAKVVMWLAFGIVMIPLVWILYVVISKGFSLLTTSVWWTGNQRNINSDDPGGGARHAIEGTLMMAGVTALIAVPIGILTAVYLVEYGRGHLARAISFMVDILSGVPSIVAALFIYAVWVTTFGIERSGFAAALALVLLMIPVIVRSTEEMLKLVPNELREASYALGVPKYVTVVRIVLRTAFSGIVTGVLLGLARIMGETAPLLILAPYTKNFQRDLFAGNFPTLPMMINQDRGDFALATAAERMWGAALTLIVLVLLLNLIGRVIAHFGSVKK</sequence>
<evidence type="ECO:0000256" key="11">
    <source>
        <dbReference type="SAM" id="MobiDB-lite"/>
    </source>
</evidence>
<keyword evidence="8 10" id="KW-1133">Transmembrane helix</keyword>
<feature type="compositionally biased region" description="Basic and acidic residues" evidence="11">
    <location>
        <begin position="1"/>
        <end position="15"/>
    </location>
</feature>
<feature type="compositionally biased region" description="Low complexity" evidence="11">
    <location>
        <begin position="25"/>
        <end position="38"/>
    </location>
</feature>
<dbReference type="PANTHER" id="PTHR42922">
    <property type="entry name" value="PHOSPHATE TRANSPORT SYSTEM PERMEASE PROTEIN PSTA"/>
    <property type="match status" value="1"/>
</dbReference>
<dbReference type="GO" id="GO:0005886">
    <property type="term" value="C:plasma membrane"/>
    <property type="evidence" value="ECO:0007669"/>
    <property type="project" value="UniProtKB-SubCell"/>
</dbReference>
<evidence type="ECO:0000256" key="7">
    <source>
        <dbReference type="ARBA" id="ARBA00022692"/>
    </source>
</evidence>
<accession>A0A495XVF5</accession>
<evidence type="ECO:0000259" key="12">
    <source>
        <dbReference type="PROSITE" id="PS50928"/>
    </source>
</evidence>
<evidence type="ECO:0000313" key="13">
    <source>
        <dbReference type="EMBL" id="RKT76784.1"/>
    </source>
</evidence>
<dbReference type="InterPro" id="IPR000515">
    <property type="entry name" value="MetI-like"/>
</dbReference>
<evidence type="ECO:0000256" key="2">
    <source>
        <dbReference type="ARBA" id="ARBA00004651"/>
    </source>
</evidence>
<comment type="similarity">
    <text evidence="3 10">Belongs to the binding-protein-dependent transport system permease family. CysTW subfamily.</text>
</comment>
<dbReference type="InterPro" id="IPR035906">
    <property type="entry name" value="MetI-like_sf"/>
</dbReference>
<dbReference type="PROSITE" id="PS50928">
    <property type="entry name" value="ABC_TM1"/>
    <property type="match status" value="1"/>
</dbReference>
<name>A0A495XVF5_9MICO</name>
<feature type="transmembrane region" description="Helical" evidence="10">
    <location>
        <begin position="197"/>
        <end position="217"/>
    </location>
</feature>
<evidence type="ECO:0000256" key="6">
    <source>
        <dbReference type="ARBA" id="ARBA00022592"/>
    </source>
</evidence>
<comment type="function">
    <text evidence="1">Part of the binding-protein-dependent transport system for phosphate; probably responsible for the translocation of the substrate across the membrane.</text>
</comment>
<dbReference type="PANTHER" id="PTHR42922:SF1">
    <property type="entry name" value="PHOSPHATE TRANSPORT SYSTEM PERMEASE PROTEIN PSTA"/>
    <property type="match status" value="1"/>
</dbReference>
<evidence type="ECO:0000256" key="3">
    <source>
        <dbReference type="ARBA" id="ARBA00007069"/>
    </source>
</evidence>
<comment type="caution">
    <text evidence="13">The sequence shown here is derived from an EMBL/GenBank/DDBJ whole genome shotgun (WGS) entry which is preliminary data.</text>
</comment>
<dbReference type="Proteomes" id="UP000278440">
    <property type="component" value="Unassembled WGS sequence"/>
</dbReference>